<comment type="caution">
    <text evidence="3">The sequence shown here is derived from an EMBL/GenBank/DDBJ whole genome shotgun (WGS) entry which is preliminary data.</text>
</comment>
<evidence type="ECO:0000259" key="2">
    <source>
        <dbReference type="PROSITE" id="PS50106"/>
    </source>
</evidence>
<dbReference type="Pfam" id="PF13650">
    <property type="entry name" value="Asp_protease_2"/>
    <property type="match status" value="1"/>
</dbReference>
<feature type="chain" id="PRO_5026904109" evidence="1">
    <location>
        <begin position="25"/>
        <end position="447"/>
    </location>
</feature>
<evidence type="ECO:0000256" key="1">
    <source>
        <dbReference type="SAM" id="SignalP"/>
    </source>
</evidence>
<dbReference type="RefSeq" id="WP_164033058.1">
    <property type="nucleotide sequence ID" value="NZ_JAABOQ010000005.1"/>
</dbReference>
<dbReference type="InterPro" id="IPR041489">
    <property type="entry name" value="PDZ_6"/>
</dbReference>
<keyword evidence="4" id="KW-1185">Reference proteome</keyword>
<name>A0A6M0CKI7_9FLAO</name>
<dbReference type="InterPro" id="IPR021109">
    <property type="entry name" value="Peptidase_aspartic_dom_sf"/>
</dbReference>
<dbReference type="EMBL" id="JAABOQ010000005">
    <property type="protein sequence ID" value="NER18391.1"/>
    <property type="molecule type" value="Genomic_DNA"/>
</dbReference>
<evidence type="ECO:0000313" key="4">
    <source>
        <dbReference type="Proteomes" id="UP000474296"/>
    </source>
</evidence>
<dbReference type="Gene3D" id="2.40.70.10">
    <property type="entry name" value="Acid Proteases"/>
    <property type="match status" value="2"/>
</dbReference>
<dbReference type="Proteomes" id="UP000474296">
    <property type="component" value="Unassembled WGS sequence"/>
</dbReference>
<accession>A0A6M0CKI7</accession>
<proteinExistence type="predicted"/>
<dbReference type="InterPro" id="IPR001478">
    <property type="entry name" value="PDZ"/>
</dbReference>
<evidence type="ECO:0000313" key="3">
    <source>
        <dbReference type="EMBL" id="NER18391.1"/>
    </source>
</evidence>
<dbReference type="Gene3D" id="2.30.42.10">
    <property type="match status" value="1"/>
</dbReference>
<reference evidence="3 4" key="1">
    <citation type="submission" date="2020-01" db="EMBL/GenBank/DDBJ databases">
        <title>Spongiivirga citrea KCTC 32990T.</title>
        <authorList>
            <person name="Wang G."/>
        </authorList>
    </citation>
    <scope>NUCLEOTIDE SEQUENCE [LARGE SCALE GENOMIC DNA]</scope>
    <source>
        <strain evidence="3 4">KCTC 32990</strain>
    </source>
</reference>
<organism evidence="3 4">
    <name type="scientific">Spongiivirga citrea</name>
    <dbReference type="NCBI Taxonomy" id="1481457"/>
    <lineage>
        <taxon>Bacteria</taxon>
        <taxon>Pseudomonadati</taxon>
        <taxon>Bacteroidota</taxon>
        <taxon>Flavobacteriia</taxon>
        <taxon>Flavobacteriales</taxon>
        <taxon>Flavobacteriaceae</taxon>
        <taxon>Spongiivirga</taxon>
    </lineage>
</organism>
<dbReference type="SMART" id="SM00228">
    <property type="entry name" value="PDZ"/>
    <property type="match status" value="1"/>
</dbReference>
<dbReference type="PROSITE" id="PS50106">
    <property type="entry name" value="PDZ"/>
    <property type="match status" value="1"/>
</dbReference>
<dbReference type="SUPFAM" id="SSF50156">
    <property type="entry name" value="PDZ domain-like"/>
    <property type="match status" value="1"/>
</dbReference>
<feature type="signal peptide" evidence="1">
    <location>
        <begin position="1"/>
        <end position="24"/>
    </location>
</feature>
<gene>
    <name evidence="3" type="ORF">GWK10_14305</name>
</gene>
<dbReference type="Pfam" id="PF17820">
    <property type="entry name" value="PDZ_6"/>
    <property type="match status" value="1"/>
</dbReference>
<keyword evidence="1" id="KW-0732">Signal</keyword>
<sequence length="447" mass="50459">MKNYRFYRRIFLFVGLLCFFSISAQTQFGITQNQKSTTVPFQLINNLIVIPVEVNGTSLSFILDTGVSKPILFNLNDKDSIQINDITPISIRGLGSDKPVEALKSFNNTFELKGLYNPSQELYVVLDESINFSARLGMTIHGIIGYDLFKDFIVEVNYSRKRLKFHNRETYKSKKCRKCEEIPLTLFKNKPYVDTKVVIENSEEVPAHLLVDTGSSDAVWLFKDKGKNINVPQKKYTDFLGKGLGGSIYGERAKLTYLNLAGSKLHGAKVAFPDSATTTLMRTNIKRNGSVGGEVLKRFNLVYDYQGGTLTLRKNGLFNKPFQYNMSGIEIEYRGSRLIQEITSALARAPQRSDKGSEGITVHFRDVLRLNQVPNFKVVDLRKGSPADFAGLQEGDIILKVNNRSTHQYNLQEVTNMLQGKAGKKVRLLVERNGVKLRFDLVLKSLI</sequence>
<dbReference type="AlphaFoldDB" id="A0A6M0CKI7"/>
<feature type="domain" description="PDZ" evidence="2">
    <location>
        <begin position="351"/>
        <end position="433"/>
    </location>
</feature>
<dbReference type="CDD" id="cd06782">
    <property type="entry name" value="cpPDZ_CPP-like"/>
    <property type="match status" value="1"/>
</dbReference>
<protein>
    <submittedName>
        <fullName evidence="3">PDZ domain-containing protein</fullName>
    </submittedName>
</protein>
<dbReference type="InterPro" id="IPR036034">
    <property type="entry name" value="PDZ_sf"/>
</dbReference>